<organism evidence="1 2">
    <name type="scientific">Tersicoccus solisilvae</name>
    <dbReference type="NCBI Taxonomy" id="1882339"/>
    <lineage>
        <taxon>Bacteria</taxon>
        <taxon>Bacillati</taxon>
        <taxon>Actinomycetota</taxon>
        <taxon>Actinomycetes</taxon>
        <taxon>Micrococcales</taxon>
        <taxon>Micrococcaceae</taxon>
        <taxon>Tersicoccus</taxon>
    </lineage>
</organism>
<name>A0ABQ1P424_9MICC</name>
<sequence length="145" mass="16318">MSFHLRTLARAGFVQEAPEFARDRRARVWKAVNQSWKAGDRESPLGPDDEAPLAAYLDQVTRDQQDMLTRLLGWARRRAAGRDREFRGEVSIGSLRLTPDEARAVFAEVGAVLDRARSLHHESTDADAAGVRTWDYTVLAARDDL</sequence>
<gene>
    <name evidence="1" type="ORF">GCM10011512_16960</name>
</gene>
<comment type="caution">
    <text evidence="1">The sequence shown here is derived from an EMBL/GenBank/DDBJ whole genome shotgun (WGS) entry which is preliminary data.</text>
</comment>
<protein>
    <recommendedName>
        <fullName evidence="3">ArsR family transcriptional regulator</fullName>
    </recommendedName>
</protein>
<accession>A0ABQ1P424</accession>
<evidence type="ECO:0000313" key="1">
    <source>
        <dbReference type="EMBL" id="GGC90573.1"/>
    </source>
</evidence>
<evidence type="ECO:0008006" key="3">
    <source>
        <dbReference type="Google" id="ProtNLM"/>
    </source>
</evidence>
<evidence type="ECO:0000313" key="2">
    <source>
        <dbReference type="Proteomes" id="UP000597761"/>
    </source>
</evidence>
<dbReference type="EMBL" id="BMJI01000008">
    <property type="protein sequence ID" value="GGC90573.1"/>
    <property type="molecule type" value="Genomic_DNA"/>
</dbReference>
<dbReference type="Proteomes" id="UP000597761">
    <property type="component" value="Unassembled WGS sequence"/>
</dbReference>
<keyword evidence="2" id="KW-1185">Reference proteome</keyword>
<proteinExistence type="predicted"/>
<reference evidence="2" key="1">
    <citation type="journal article" date="2019" name="Int. J. Syst. Evol. Microbiol.">
        <title>The Global Catalogue of Microorganisms (GCM) 10K type strain sequencing project: providing services to taxonomists for standard genome sequencing and annotation.</title>
        <authorList>
            <consortium name="The Broad Institute Genomics Platform"/>
            <consortium name="The Broad Institute Genome Sequencing Center for Infectious Disease"/>
            <person name="Wu L."/>
            <person name="Ma J."/>
        </authorList>
    </citation>
    <scope>NUCLEOTIDE SEQUENCE [LARGE SCALE GENOMIC DNA]</scope>
    <source>
        <strain evidence="2">CGMCC 1.15480</strain>
    </source>
</reference>